<sequence length="381" mass="40869">MDCPATSIDSGNNFGDTLATWDTARAVLLSLAFVLLATTVLLESFLLPSRRKTRSGAGRSLEQELLTHVVITGGSSGIGLSIARECIERGARVVTLLARNPEKLAAAKKELEALSSAVSGASEGKKQRCAIEVVAVDVSDQPGIVRAARDVCTSQSHPVPTSLLNVAGTSSSAAFVDTDYSEFRRLMDINYMGTAYATRAFLPYMLEDSGGIRPRAIVFTSSQAGQLGIYGYTAYSASKFALRGLAEALHMELAPRNVSVQVVFPPDTDTPGFEIENLDKPAVTRVISETSGLFSPEAVAKALLDSMAAKRPAFGITIGLDGFMLGALTAGMSPCVDGLGALYQIFLAGLFRFVSLFYLWDFRRTVARMLVEEEQKKEKNE</sequence>
<keyword evidence="6" id="KW-0521">NADP</keyword>
<evidence type="ECO:0000256" key="8">
    <source>
        <dbReference type="ARBA" id="ARBA00023002"/>
    </source>
</evidence>
<comment type="pathway">
    <text evidence="3">Sphingolipid metabolism.</text>
</comment>
<dbReference type="Proteomes" id="UP000291116">
    <property type="component" value="Unassembled WGS sequence"/>
</dbReference>
<dbReference type="CDD" id="cd08939">
    <property type="entry name" value="KDSR-like_SDR_c"/>
    <property type="match status" value="1"/>
</dbReference>
<keyword evidence="11" id="KW-0812">Transmembrane</keyword>
<dbReference type="EC" id="1.1.1.102" evidence="10"/>
<evidence type="ECO:0000259" key="12">
    <source>
        <dbReference type="SMART" id="SM00822"/>
    </source>
</evidence>
<keyword evidence="8" id="KW-0560">Oxidoreductase</keyword>
<keyword evidence="11" id="KW-1133">Transmembrane helix</keyword>
<evidence type="ECO:0000256" key="1">
    <source>
        <dbReference type="ARBA" id="ARBA00004240"/>
    </source>
</evidence>
<feature type="transmembrane region" description="Helical" evidence="11">
    <location>
        <begin position="26"/>
        <end position="47"/>
    </location>
</feature>
<dbReference type="PROSITE" id="PS00061">
    <property type="entry name" value="ADH_SHORT"/>
    <property type="match status" value="1"/>
</dbReference>
<keyword evidence="7" id="KW-0746">Sphingolipid metabolism</keyword>
<feature type="transmembrane region" description="Helical" evidence="11">
    <location>
        <begin position="339"/>
        <end position="360"/>
    </location>
</feature>
<dbReference type="InterPro" id="IPR045022">
    <property type="entry name" value="KDSR-like"/>
</dbReference>
<dbReference type="PANTHER" id="PTHR43550">
    <property type="entry name" value="3-KETODIHYDROSPHINGOSINE REDUCTASE"/>
    <property type="match status" value="1"/>
</dbReference>
<keyword evidence="11" id="KW-0472">Membrane</keyword>
<evidence type="ECO:0000256" key="4">
    <source>
        <dbReference type="ARBA" id="ARBA00022741"/>
    </source>
</evidence>
<dbReference type="GO" id="GO:0005789">
    <property type="term" value="C:endoplasmic reticulum membrane"/>
    <property type="evidence" value="ECO:0007669"/>
    <property type="project" value="TreeGrafter"/>
</dbReference>
<dbReference type="InterPro" id="IPR036291">
    <property type="entry name" value="NAD(P)-bd_dom_sf"/>
</dbReference>
<dbReference type="Gene3D" id="3.40.50.720">
    <property type="entry name" value="NAD(P)-binding Rossmann-like Domain"/>
    <property type="match status" value="1"/>
</dbReference>
<keyword evidence="4" id="KW-0547">Nucleotide-binding</keyword>
<comment type="subcellular location">
    <subcellularLocation>
        <location evidence="1">Endoplasmic reticulum</location>
    </subcellularLocation>
</comment>
<evidence type="ECO:0000256" key="11">
    <source>
        <dbReference type="SAM" id="Phobius"/>
    </source>
</evidence>
<dbReference type="GO" id="GO:0000166">
    <property type="term" value="F:nucleotide binding"/>
    <property type="evidence" value="ECO:0007669"/>
    <property type="project" value="UniProtKB-KW"/>
</dbReference>
<dbReference type="FunFam" id="3.40.50.720:FF:000468">
    <property type="entry name" value="Short-chain dehydrogenase, putative"/>
    <property type="match status" value="1"/>
</dbReference>
<evidence type="ECO:0000256" key="10">
    <source>
        <dbReference type="ARBA" id="ARBA00026112"/>
    </source>
</evidence>
<name>A0A448ZGL4_9STRA</name>
<evidence type="ECO:0000256" key="9">
    <source>
        <dbReference type="ARBA" id="ARBA00023098"/>
    </source>
</evidence>
<accession>A0A448ZGL4</accession>
<keyword evidence="5" id="KW-0256">Endoplasmic reticulum</keyword>
<evidence type="ECO:0000256" key="5">
    <source>
        <dbReference type="ARBA" id="ARBA00022824"/>
    </source>
</evidence>
<dbReference type="GO" id="GO:0006666">
    <property type="term" value="P:3-keto-sphinganine metabolic process"/>
    <property type="evidence" value="ECO:0007669"/>
    <property type="project" value="InterPro"/>
</dbReference>
<evidence type="ECO:0000313" key="13">
    <source>
        <dbReference type="EMBL" id="VEU41197.1"/>
    </source>
</evidence>
<dbReference type="AlphaFoldDB" id="A0A448ZGL4"/>
<organism evidence="13 14">
    <name type="scientific">Pseudo-nitzschia multistriata</name>
    <dbReference type="NCBI Taxonomy" id="183589"/>
    <lineage>
        <taxon>Eukaryota</taxon>
        <taxon>Sar</taxon>
        <taxon>Stramenopiles</taxon>
        <taxon>Ochrophyta</taxon>
        <taxon>Bacillariophyta</taxon>
        <taxon>Bacillariophyceae</taxon>
        <taxon>Bacillariophycidae</taxon>
        <taxon>Bacillariales</taxon>
        <taxon>Bacillariaceae</taxon>
        <taxon>Pseudo-nitzschia</taxon>
    </lineage>
</organism>
<feature type="domain" description="Ketoreductase" evidence="12">
    <location>
        <begin position="67"/>
        <end position="257"/>
    </location>
</feature>
<protein>
    <recommendedName>
        <fullName evidence="10">3-dehydrosphinganine reductase</fullName>
        <ecNumber evidence="10">1.1.1.102</ecNumber>
    </recommendedName>
</protein>
<evidence type="ECO:0000256" key="3">
    <source>
        <dbReference type="ARBA" id="ARBA00004991"/>
    </source>
</evidence>
<dbReference type="SUPFAM" id="SSF51735">
    <property type="entry name" value="NAD(P)-binding Rossmann-fold domains"/>
    <property type="match status" value="1"/>
</dbReference>
<dbReference type="Pfam" id="PF00106">
    <property type="entry name" value="adh_short"/>
    <property type="match status" value="1"/>
</dbReference>
<evidence type="ECO:0000256" key="2">
    <source>
        <dbReference type="ARBA" id="ARBA00004760"/>
    </source>
</evidence>
<evidence type="ECO:0000256" key="6">
    <source>
        <dbReference type="ARBA" id="ARBA00022857"/>
    </source>
</evidence>
<proteinExistence type="predicted"/>
<keyword evidence="9" id="KW-0443">Lipid metabolism</keyword>
<evidence type="ECO:0000313" key="14">
    <source>
        <dbReference type="Proteomes" id="UP000291116"/>
    </source>
</evidence>
<feature type="transmembrane region" description="Helical" evidence="11">
    <location>
        <begin position="313"/>
        <end position="333"/>
    </location>
</feature>
<dbReference type="GO" id="GO:0030148">
    <property type="term" value="P:sphingolipid biosynthetic process"/>
    <property type="evidence" value="ECO:0007669"/>
    <property type="project" value="InterPro"/>
</dbReference>
<dbReference type="InterPro" id="IPR002347">
    <property type="entry name" value="SDR_fam"/>
</dbReference>
<dbReference type="OrthoDB" id="37659at2759"/>
<dbReference type="InterPro" id="IPR020904">
    <property type="entry name" value="Sc_DH/Rdtase_CS"/>
</dbReference>
<dbReference type="EMBL" id="CAACVS010000335">
    <property type="protein sequence ID" value="VEU41197.1"/>
    <property type="molecule type" value="Genomic_DNA"/>
</dbReference>
<keyword evidence="14" id="KW-1185">Reference proteome</keyword>
<comment type="pathway">
    <text evidence="2">Lipid metabolism; sphingolipid metabolism.</text>
</comment>
<reference evidence="13 14" key="1">
    <citation type="submission" date="2019-01" db="EMBL/GenBank/DDBJ databases">
        <authorList>
            <person name="Ferrante I. M."/>
        </authorList>
    </citation>
    <scope>NUCLEOTIDE SEQUENCE [LARGE SCALE GENOMIC DNA]</scope>
    <source>
        <strain evidence="13 14">B856</strain>
    </source>
</reference>
<dbReference type="PRINTS" id="PR00081">
    <property type="entry name" value="GDHRDH"/>
</dbReference>
<dbReference type="SMART" id="SM00822">
    <property type="entry name" value="PKS_KR"/>
    <property type="match status" value="1"/>
</dbReference>
<gene>
    <name evidence="13" type="ORF">PSNMU_V1.4_AUG-EV-PASAV3_0081630</name>
</gene>
<evidence type="ECO:0000256" key="7">
    <source>
        <dbReference type="ARBA" id="ARBA00022919"/>
    </source>
</evidence>
<dbReference type="GO" id="GO:0047560">
    <property type="term" value="F:3-dehydrosphinganine reductase activity"/>
    <property type="evidence" value="ECO:0007669"/>
    <property type="project" value="UniProtKB-EC"/>
</dbReference>
<dbReference type="PANTHER" id="PTHR43550:SF3">
    <property type="entry name" value="3-KETODIHYDROSPHINGOSINE REDUCTASE"/>
    <property type="match status" value="1"/>
</dbReference>
<dbReference type="InterPro" id="IPR057326">
    <property type="entry name" value="KR_dom"/>
</dbReference>